<organism evidence="2 3">
    <name type="scientific">Acidithiobacillus marinus</name>
    <dbReference type="NCBI Taxonomy" id="187490"/>
    <lineage>
        <taxon>Bacteria</taxon>
        <taxon>Pseudomonadati</taxon>
        <taxon>Pseudomonadota</taxon>
        <taxon>Acidithiobacillia</taxon>
        <taxon>Acidithiobacillales</taxon>
        <taxon>Acidithiobacillaceae</taxon>
        <taxon>Acidithiobacillus</taxon>
    </lineage>
</organism>
<feature type="compositionally biased region" description="Basic and acidic residues" evidence="1">
    <location>
        <begin position="69"/>
        <end position="81"/>
    </location>
</feature>
<keyword evidence="3" id="KW-1185">Reference proteome</keyword>
<protein>
    <submittedName>
        <fullName evidence="2">Uncharacterized protein</fullName>
    </submittedName>
</protein>
<accession>A0A2I1DNE7</accession>
<reference evidence="2 3" key="1">
    <citation type="submission" date="2017-03" db="EMBL/GenBank/DDBJ databases">
        <title>Draft genime sequence of the acidophilic sulfur-oxidizing bacterium Acidithiobacillus sp. SH, isolated from seawater.</title>
        <authorList>
            <person name="Sharmin S."/>
            <person name="Tokuhisa M."/>
            <person name="Kanao T."/>
            <person name="Kamimura K."/>
        </authorList>
    </citation>
    <scope>NUCLEOTIDE SEQUENCE [LARGE SCALE GENOMIC DNA]</scope>
    <source>
        <strain evidence="2 3">SH</strain>
    </source>
</reference>
<dbReference type="AlphaFoldDB" id="A0A2I1DNE7"/>
<dbReference type="EMBL" id="MXAV01000014">
    <property type="protein sequence ID" value="PKY11391.1"/>
    <property type="molecule type" value="Genomic_DNA"/>
</dbReference>
<feature type="region of interest" description="Disordered" evidence="1">
    <location>
        <begin position="68"/>
        <end position="87"/>
    </location>
</feature>
<dbReference type="Proteomes" id="UP000234329">
    <property type="component" value="Unassembled WGS sequence"/>
</dbReference>
<dbReference type="InParanoid" id="A0A2I1DNE7"/>
<comment type="caution">
    <text evidence="2">The sequence shown here is derived from an EMBL/GenBank/DDBJ whole genome shotgun (WGS) entry which is preliminary data.</text>
</comment>
<gene>
    <name evidence="2" type="ORF">B1757_04715</name>
</gene>
<sequence length="87" mass="10161">MAKQWEITGRLGELQLEWLRANYDDELLESTLKKKPKKGFPFNVAKRLQFKEGGPAMPYPDKLLANEPEDVKQEELEKINWRSESPS</sequence>
<evidence type="ECO:0000313" key="2">
    <source>
        <dbReference type="EMBL" id="PKY11391.1"/>
    </source>
</evidence>
<name>A0A2I1DNE7_9PROT</name>
<evidence type="ECO:0000313" key="3">
    <source>
        <dbReference type="Proteomes" id="UP000234329"/>
    </source>
</evidence>
<proteinExistence type="predicted"/>
<evidence type="ECO:0000256" key="1">
    <source>
        <dbReference type="SAM" id="MobiDB-lite"/>
    </source>
</evidence>
<dbReference type="RefSeq" id="WP_101537229.1">
    <property type="nucleotide sequence ID" value="NZ_MXAV01000014.1"/>
</dbReference>